<feature type="transmembrane region" description="Helical" evidence="7">
    <location>
        <begin position="235"/>
        <end position="261"/>
    </location>
</feature>
<dbReference type="InterPro" id="IPR035906">
    <property type="entry name" value="MetI-like_sf"/>
</dbReference>
<dbReference type="Pfam" id="PF00528">
    <property type="entry name" value="BPD_transp_1"/>
    <property type="match status" value="1"/>
</dbReference>
<evidence type="ECO:0000256" key="1">
    <source>
        <dbReference type="ARBA" id="ARBA00004651"/>
    </source>
</evidence>
<gene>
    <name evidence="9" type="ORF">KSF_081390</name>
</gene>
<keyword evidence="10" id="KW-1185">Reference proteome</keyword>
<dbReference type="InterPro" id="IPR045621">
    <property type="entry name" value="BPD_transp_1_N"/>
</dbReference>
<dbReference type="AlphaFoldDB" id="A0A8J3IZH4"/>
<evidence type="ECO:0000259" key="8">
    <source>
        <dbReference type="PROSITE" id="PS50928"/>
    </source>
</evidence>
<feature type="transmembrane region" description="Helical" evidence="7">
    <location>
        <begin position="134"/>
        <end position="161"/>
    </location>
</feature>
<feature type="transmembrane region" description="Helical" evidence="7">
    <location>
        <begin position="9"/>
        <end position="30"/>
    </location>
</feature>
<feature type="transmembrane region" description="Helical" evidence="7">
    <location>
        <begin position="281"/>
        <end position="307"/>
    </location>
</feature>
<sequence>MARYIAQRVFFIIPVALFVCFITFMIIHLVPGDPASVLLGEEATPTAVAALRHQLGLDQPLPTQFALWFWQLLHGNLGQSIQLQQPVLQAIWQRLPVTAELGVISLLYSLALAIPLGIYSATHRNTWLDWLVNVMSLLFTAIPGFILGLLLILFLAVSVRLFPPGGYVPFAENPAANLRDLILPVITLGTGAVAVNMRQIRASMIEVLHQDYVRTARAKGLLEGRVTYVHALRNAILPVLTIVGLQVGSIIAGAVVVETIFLWPGIGQLAVQSIFSKDYPVVQGIVLLAALSYMATNLLVDVGYVILDPRIRFEKQ</sequence>
<keyword evidence="3" id="KW-1003">Cell membrane</keyword>
<name>A0A8J3IZH4_9CHLR</name>
<keyword evidence="2 7" id="KW-0813">Transport</keyword>
<evidence type="ECO:0000313" key="10">
    <source>
        <dbReference type="Proteomes" id="UP000597444"/>
    </source>
</evidence>
<dbReference type="Pfam" id="PF19300">
    <property type="entry name" value="BPD_transp_1_N"/>
    <property type="match status" value="1"/>
</dbReference>
<dbReference type="GO" id="GO:0005886">
    <property type="term" value="C:plasma membrane"/>
    <property type="evidence" value="ECO:0007669"/>
    <property type="project" value="UniProtKB-SubCell"/>
</dbReference>
<reference evidence="9" key="1">
    <citation type="submission" date="2020-10" db="EMBL/GenBank/DDBJ databases">
        <title>Taxonomic study of unclassified bacteria belonging to the class Ktedonobacteria.</title>
        <authorList>
            <person name="Yabe S."/>
            <person name="Wang C.M."/>
            <person name="Zheng Y."/>
            <person name="Sakai Y."/>
            <person name="Cavaletti L."/>
            <person name="Monciardini P."/>
            <person name="Donadio S."/>
        </authorList>
    </citation>
    <scope>NUCLEOTIDE SEQUENCE</scope>
    <source>
        <strain evidence="9">ID150040</strain>
    </source>
</reference>
<feature type="transmembrane region" description="Helical" evidence="7">
    <location>
        <begin position="101"/>
        <end position="122"/>
    </location>
</feature>
<evidence type="ECO:0000256" key="7">
    <source>
        <dbReference type="RuleBase" id="RU363032"/>
    </source>
</evidence>
<keyword evidence="5 7" id="KW-1133">Transmembrane helix</keyword>
<dbReference type="PANTHER" id="PTHR43163">
    <property type="entry name" value="DIPEPTIDE TRANSPORT SYSTEM PERMEASE PROTEIN DPPB-RELATED"/>
    <property type="match status" value="1"/>
</dbReference>
<comment type="subcellular location">
    <subcellularLocation>
        <location evidence="1 7">Cell membrane</location>
        <topology evidence="1 7">Multi-pass membrane protein</topology>
    </subcellularLocation>
</comment>
<proteinExistence type="inferred from homology"/>
<organism evidence="9 10">
    <name type="scientific">Reticulibacter mediterranei</name>
    <dbReference type="NCBI Taxonomy" id="2778369"/>
    <lineage>
        <taxon>Bacteria</taxon>
        <taxon>Bacillati</taxon>
        <taxon>Chloroflexota</taxon>
        <taxon>Ktedonobacteria</taxon>
        <taxon>Ktedonobacterales</taxon>
        <taxon>Reticulibacteraceae</taxon>
        <taxon>Reticulibacter</taxon>
    </lineage>
</organism>
<dbReference type="SUPFAM" id="SSF161098">
    <property type="entry name" value="MetI-like"/>
    <property type="match status" value="1"/>
</dbReference>
<dbReference type="EMBL" id="BNJK01000002">
    <property type="protein sequence ID" value="GHO98091.1"/>
    <property type="molecule type" value="Genomic_DNA"/>
</dbReference>
<dbReference type="InterPro" id="IPR000515">
    <property type="entry name" value="MetI-like"/>
</dbReference>
<dbReference type="PROSITE" id="PS50928">
    <property type="entry name" value="ABC_TM1"/>
    <property type="match status" value="1"/>
</dbReference>
<evidence type="ECO:0000256" key="6">
    <source>
        <dbReference type="ARBA" id="ARBA00023136"/>
    </source>
</evidence>
<keyword evidence="4 7" id="KW-0812">Transmembrane</keyword>
<keyword evidence="6 7" id="KW-0472">Membrane</keyword>
<dbReference type="PANTHER" id="PTHR43163:SF6">
    <property type="entry name" value="DIPEPTIDE TRANSPORT SYSTEM PERMEASE PROTEIN DPPB-RELATED"/>
    <property type="match status" value="1"/>
</dbReference>
<dbReference type="CDD" id="cd06261">
    <property type="entry name" value="TM_PBP2"/>
    <property type="match status" value="1"/>
</dbReference>
<dbReference type="Gene3D" id="1.10.3720.10">
    <property type="entry name" value="MetI-like"/>
    <property type="match status" value="1"/>
</dbReference>
<dbReference type="Proteomes" id="UP000597444">
    <property type="component" value="Unassembled WGS sequence"/>
</dbReference>
<feature type="domain" description="ABC transmembrane type-1" evidence="8">
    <location>
        <begin position="95"/>
        <end position="300"/>
    </location>
</feature>
<comment type="caution">
    <text evidence="9">The sequence shown here is derived from an EMBL/GenBank/DDBJ whole genome shotgun (WGS) entry which is preliminary data.</text>
</comment>
<dbReference type="GO" id="GO:0055085">
    <property type="term" value="P:transmembrane transport"/>
    <property type="evidence" value="ECO:0007669"/>
    <property type="project" value="InterPro"/>
</dbReference>
<dbReference type="RefSeq" id="WP_236065177.1">
    <property type="nucleotide sequence ID" value="NZ_BNJK01000002.1"/>
</dbReference>
<evidence type="ECO:0000313" key="9">
    <source>
        <dbReference type="EMBL" id="GHO98091.1"/>
    </source>
</evidence>
<feature type="transmembrane region" description="Helical" evidence="7">
    <location>
        <begin position="181"/>
        <end position="197"/>
    </location>
</feature>
<evidence type="ECO:0000256" key="2">
    <source>
        <dbReference type="ARBA" id="ARBA00022448"/>
    </source>
</evidence>
<evidence type="ECO:0000256" key="4">
    <source>
        <dbReference type="ARBA" id="ARBA00022692"/>
    </source>
</evidence>
<accession>A0A8J3IZH4</accession>
<comment type="similarity">
    <text evidence="7">Belongs to the binding-protein-dependent transport system permease family.</text>
</comment>
<protein>
    <submittedName>
        <fullName evidence="9">Peptide ABC transporter permease</fullName>
    </submittedName>
</protein>
<evidence type="ECO:0000256" key="3">
    <source>
        <dbReference type="ARBA" id="ARBA00022475"/>
    </source>
</evidence>
<evidence type="ECO:0000256" key="5">
    <source>
        <dbReference type="ARBA" id="ARBA00022989"/>
    </source>
</evidence>